<evidence type="ECO:0000313" key="2">
    <source>
        <dbReference type="EMBL" id="GAA2106603.1"/>
    </source>
</evidence>
<keyword evidence="1" id="KW-0812">Transmembrane</keyword>
<feature type="transmembrane region" description="Helical" evidence="1">
    <location>
        <begin position="81"/>
        <end position="106"/>
    </location>
</feature>
<evidence type="ECO:0008006" key="4">
    <source>
        <dbReference type="Google" id="ProtNLM"/>
    </source>
</evidence>
<dbReference type="EMBL" id="BAAAMQ010000010">
    <property type="protein sequence ID" value="GAA2106603.1"/>
    <property type="molecule type" value="Genomic_DNA"/>
</dbReference>
<evidence type="ECO:0000313" key="3">
    <source>
        <dbReference type="Proteomes" id="UP001501161"/>
    </source>
</evidence>
<reference evidence="3" key="1">
    <citation type="journal article" date="2019" name="Int. J. Syst. Evol. Microbiol.">
        <title>The Global Catalogue of Microorganisms (GCM) 10K type strain sequencing project: providing services to taxonomists for standard genome sequencing and annotation.</title>
        <authorList>
            <consortium name="The Broad Institute Genomics Platform"/>
            <consortium name="The Broad Institute Genome Sequencing Center for Infectious Disease"/>
            <person name="Wu L."/>
            <person name="Ma J."/>
        </authorList>
    </citation>
    <scope>NUCLEOTIDE SEQUENCE [LARGE SCALE GENOMIC DNA]</scope>
    <source>
        <strain evidence="3">JCM 13813</strain>
    </source>
</reference>
<comment type="caution">
    <text evidence="2">The sequence shown here is derived from an EMBL/GenBank/DDBJ whole genome shotgun (WGS) entry which is preliminary data.</text>
</comment>
<keyword evidence="1" id="KW-1133">Transmembrane helix</keyword>
<feature type="transmembrane region" description="Helical" evidence="1">
    <location>
        <begin position="112"/>
        <end position="137"/>
    </location>
</feature>
<sequence>MSGATAAGGVRARRRPDPARRRLAGAVAMVLLGSFLPWIDTAVGSVSGARGAGLWTFYAAMLGLAAVLIPLRRVAAVHATVFAATAVVVPVWQVVHLLTLVGMNGWVPGPGLVLVLGGGVLGATAAAQLFGPAAITASTGPSTSSRTSRD</sequence>
<proteinExistence type="predicted"/>
<name>A0ABP5IWF1_9ACTN</name>
<feature type="transmembrane region" description="Helical" evidence="1">
    <location>
        <begin position="23"/>
        <end position="39"/>
    </location>
</feature>
<dbReference type="Proteomes" id="UP001501161">
    <property type="component" value="Unassembled WGS sequence"/>
</dbReference>
<accession>A0ABP5IWF1</accession>
<keyword evidence="3" id="KW-1185">Reference proteome</keyword>
<gene>
    <name evidence="2" type="ORF">GCM10009726_19700</name>
</gene>
<dbReference type="RefSeq" id="WP_231248669.1">
    <property type="nucleotide sequence ID" value="NZ_BAAAMQ010000010.1"/>
</dbReference>
<protein>
    <recommendedName>
        <fullName evidence="4">Integral membrane protein</fullName>
    </recommendedName>
</protein>
<evidence type="ECO:0000256" key="1">
    <source>
        <dbReference type="SAM" id="Phobius"/>
    </source>
</evidence>
<feature type="transmembrane region" description="Helical" evidence="1">
    <location>
        <begin position="51"/>
        <end position="69"/>
    </location>
</feature>
<keyword evidence="1" id="KW-0472">Membrane</keyword>
<organism evidence="2 3">
    <name type="scientific">Nocardioides furvisabuli</name>
    <dbReference type="NCBI Taxonomy" id="375542"/>
    <lineage>
        <taxon>Bacteria</taxon>
        <taxon>Bacillati</taxon>
        <taxon>Actinomycetota</taxon>
        <taxon>Actinomycetes</taxon>
        <taxon>Propionibacteriales</taxon>
        <taxon>Nocardioidaceae</taxon>
        <taxon>Nocardioides</taxon>
    </lineage>
</organism>